<proteinExistence type="predicted"/>
<dbReference type="RefSeq" id="WP_092733730.1">
    <property type="nucleotide sequence ID" value="NZ_FNPC01000007.1"/>
</dbReference>
<dbReference type="AlphaFoldDB" id="A0A1H3LJK4"/>
<organism evidence="1 2">
    <name type="scientific">Halopenitus persicus</name>
    <dbReference type="NCBI Taxonomy" id="1048396"/>
    <lineage>
        <taxon>Archaea</taxon>
        <taxon>Methanobacteriati</taxon>
        <taxon>Methanobacteriota</taxon>
        <taxon>Stenosarchaea group</taxon>
        <taxon>Halobacteria</taxon>
        <taxon>Halobacteriales</taxon>
        <taxon>Haloferacaceae</taxon>
        <taxon>Halopenitus</taxon>
    </lineage>
</organism>
<dbReference type="OrthoDB" id="213287at2157"/>
<reference evidence="2" key="1">
    <citation type="submission" date="2016-10" db="EMBL/GenBank/DDBJ databases">
        <authorList>
            <person name="Varghese N."/>
            <person name="Submissions S."/>
        </authorList>
    </citation>
    <scope>NUCLEOTIDE SEQUENCE [LARGE SCALE GENOMIC DNA]</scope>
    <source>
        <strain evidence="2">DC30,IBRC 10041,KCTC 4046</strain>
    </source>
</reference>
<evidence type="ECO:0000313" key="2">
    <source>
        <dbReference type="Proteomes" id="UP000199079"/>
    </source>
</evidence>
<accession>A0A1H3LJK4</accession>
<dbReference type="Proteomes" id="UP000199079">
    <property type="component" value="Unassembled WGS sequence"/>
</dbReference>
<name>A0A1H3LJK4_9EURY</name>
<evidence type="ECO:0000313" key="1">
    <source>
        <dbReference type="EMBL" id="SDY64573.1"/>
    </source>
</evidence>
<keyword evidence="2" id="KW-1185">Reference proteome</keyword>
<protein>
    <submittedName>
        <fullName evidence="1">Uncharacterized protein</fullName>
    </submittedName>
</protein>
<dbReference type="EMBL" id="FNPC01000007">
    <property type="protein sequence ID" value="SDY64573.1"/>
    <property type="molecule type" value="Genomic_DNA"/>
</dbReference>
<gene>
    <name evidence="1" type="ORF">SAMN05216564_107116</name>
</gene>
<sequence>MPPNGYTTVTISNETAAKLPRVMMRHDLESMALAIDHAAQCALDQEKMTNADLARLLHHRLQHEENQETA</sequence>